<organism evidence="2 3">
    <name type="scientific">Tahibacter aquaticus</name>
    <dbReference type="NCBI Taxonomy" id="520092"/>
    <lineage>
        <taxon>Bacteria</taxon>
        <taxon>Pseudomonadati</taxon>
        <taxon>Pseudomonadota</taxon>
        <taxon>Gammaproteobacteria</taxon>
        <taxon>Lysobacterales</taxon>
        <taxon>Rhodanobacteraceae</taxon>
        <taxon>Tahibacter</taxon>
    </lineage>
</organism>
<keyword evidence="3" id="KW-1185">Reference proteome</keyword>
<protein>
    <recommendedName>
        <fullName evidence="4">Outer membrane protein assembly factor BamB</fullName>
    </recommendedName>
</protein>
<name>A0A4V3DN01_9GAMM</name>
<feature type="signal peptide" evidence="1">
    <location>
        <begin position="1"/>
        <end position="32"/>
    </location>
</feature>
<evidence type="ECO:0000313" key="2">
    <source>
        <dbReference type="EMBL" id="TDR46626.1"/>
    </source>
</evidence>
<sequence length="1077" mass="113380">MNPSSSSLRRSRRLLSSALLLAGLAATQSTLAAGWSYLAPSDATATAKVVDAAAGDNWVLSSEGAALVLLRKAGAQSQAVATAAAGGRLVGLADGGVLLVETNNSRSVLRRFDNQGLLTWRRETVPVRLALADQAGAVWLEGDDYMLRLAADGSEAVRLQRAQYPLLARTIVDAIPPQLRYQRPQRAIDSASGDLLVAGNSAGSSESGDAQVALFDRSGTPKWTWSDTGRRLNLDMSAVASNARGVNCAAGRVRNGSQLLRFCFDAAGQPLWTHTLELGANASTPVIAVGSDGSLFAVDTQGGNASLSRIGSNGSELWRRPLTGNVFDACAGPATGCALRLDANNDASVVVSTSSGVSQRLRLVGISASGGPRFGQELPISALSTLNRAGDGRYLAVGSYDAGSSRLIALSASGQLLDDNVAVPAAVLPPVRAMAHSGDVTYVVAASDGAAQYRLSRIDADGSVRWSREFAGHIDLANASANAERVCVAETEALQGEPNNRVRCVSAADGSPLWLRSMDEPFAFRSRTPLPPSLFELRADNTLELAYVYRGVQLYDPSGNSIRLLSTDQRAPLGDMNASGDSVLLERPANAPAGSDAGTLKRVTVTGRLAYTLDLPSIGMQPDALVLADNDVLYVVGRNSTASNEVGVWMIDANGDVEWRRPLSNIVGEISVQLTDDSIVVQRRAALSSGTRQVHVDVLTRDNGNRRWRKVVNADAGAIDSATQRVLAFSSGQSRWSVRSLALASGAEVGNDTYFCPVQDCSLSAVGAGDGIARIAAGNGASAHSYLHNAAIRVDQPGIAGAWGALYGEGEGLLIDWLPQARLLYIPWFTYSLGGGNEPSQLRWYVAQAANVPADAREAALDIYSVSGGEFDSATPRQTTRVGRATLSFSDCANGSLDYTFETGLNSGASGNISLTRLSPDTEPCILASGQVQPASAARPAAKGFDARQSGSWYEPATGGQGLQMTVQPDGVFFAAWFTYDVAGAANDNEKQHWFTLYGNLAQAVNGRIELALVQTIGGSFDSTPTRNRYIVGGATLQMHGCDRATLSYRFDDTELAGPYARRNGELELIKEGGCAP</sequence>
<dbReference type="SUPFAM" id="SSF50998">
    <property type="entry name" value="Quinoprotein alcohol dehydrogenase-like"/>
    <property type="match status" value="1"/>
</dbReference>
<feature type="chain" id="PRO_5020861182" description="Outer membrane protein assembly factor BamB" evidence="1">
    <location>
        <begin position="33"/>
        <end position="1077"/>
    </location>
</feature>
<evidence type="ECO:0000313" key="3">
    <source>
        <dbReference type="Proteomes" id="UP000295293"/>
    </source>
</evidence>
<dbReference type="PANTHER" id="PTHR34512:SF30">
    <property type="entry name" value="OUTER MEMBRANE PROTEIN ASSEMBLY FACTOR BAMB"/>
    <property type="match status" value="1"/>
</dbReference>
<keyword evidence="1" id="KW-0732">Signal</keyword>
<dbReference type="PANTHER" id="PTHR34512">
    <property type="entry name" value="CELL SURFACE PROTEIN"/>
    <property type="match status" value="1"/>
</dbReference>
<evidence type="ECO:0008006" key="4">
    <source>
        <dbReference type="Google" id="ProtNLM"/>
    </source>
</evidence>
<dbReference type="InterPro" id="IPR011047">
    <property type="entry name" value="Quinoprotein_ADH-like_sf"/>
</dbReference>
<dbReference type="OrthoDB" id="6372063at2"/>
<reference evidence="2 3" key="1">
    <citation type="submission" date="2019-03" db="EMBL/GenBank/DDBJ databases">
        <title>Genomic Encyclopedia of Type Strains, Phase IV (KMG-IV): sequencing the most valuable type-strain genomes for metagenomic binning, comparative biology and taxonomic classification.</title>
        <authorList>
            <person name="Goeker M."/>
        </authorList>
    </citation>
    <scope>NUCLEOTIDE SEQUENCE [LARGE SCALE GENOMIC DNA]</scope>
    <source>
        <strain evidence="2 3">DSM 21667</strain>
    </source>
</reference>
<dbReference type="RefSeq" id="WP_133817763.1">
    <property type="nucleotide sequence ID" value="NZ_SNZH01000003.1"/>
</dbReference>
<dbReference type="EMBL" id="SNZH01000003">
    <property type="protein sequence ID" value="TDR46626.1"/>
    <property type="molecule type" value="Genomic_DNA"/>
</dbReference>
<dbReference type="Proteomes" id="UP000295293">
    <property type="component" value="Unassembled WGS sequence"/>
</dbReference>
<accession>A0A4V3DN01</accession>
<comment type="caution">
    <text evidence="2">The sequence shown here is derived from an EMBL/GenBank/DDBJ whole genome shotgun (WGS) entry which is preliminary data.</text>
</comment>
<evidence type="ECO:0000256" key="1">
    <source>
        <dbReference type="SAM" id="SignalP"/>
    </source>
</evidence>
<dbReference type="AlphaFoldDB" id="A0A4V3DN01"/>
<gene>
    <name evidence="2" type="ORF">DFR29_103160</name>
</gene>
<proteinExistence type="predicted"/>